<evidence type="ECO:0000256" key="3">
    <source>
        <dbReference type="ARBA" id="ARBA00022448"/>
    </source>
</evidence>
<dbReference type="Pfam" id="PF00496">
    <property type="entry name" value="SBP_bac_5"/>
    <property type="match status" value="1"/>
</dbReference>
<dbReference type="InterPro" id="IPR030678">
    <property type="entry name" value="Peptide/Ni-bd"/>
</dbReference>
<keyword evidence="4 5" id="KW-0732">Signal</keyword>
<gene>
    <name evidence="7" type="ORF">GCM10009802_09350</name>
</gene>
<feature type="signal peptide" evidence="5">
    <location>
        <begin position="1"/>
        <end position="20"/>
    </location>
</feature>
<evidence type="ECO:0000313" key="8">
    <source>
        <dbReference type="Proteomes" id="UP001500443"/>
    </source>
</evidence>
<evidence type="ECO:0000256" key="1">
    <source>
        <dbReference type="ARBA" id="ARBA00004196"/>
    </source>
</evidence>
<sequence length="534" mass="59917">MIRKSLVLPALLGMLAPVLASCGMVGGSGGDGDAISVGTTDKLELTDENPAPLDPATAYDINSWNVLHNTFQTLMRMPRSGSEPEPDAAEQCVFTDRRSEQYRCTLRDGLTFTNGHDLTAEDVKFSIERMLKIKYPNGPFSLLTNVDTVETPDARTVVFHLKTPDATFPLKLATPAAAIVDSEVYEKDQLYEGFEIAGSGPYSLRVEHDDDVATKAVYSGNDDYKGEVERQNDAVEVRYFDSSKSMEDAITGGDIDVMSRSLKPEQINRLDDATDGDIRLYETPGAEIAYLVFDVQNPTVRDRAVRQAMAEVIDRTKLARGVYQRTVDPLFAMIPRGIIGHNTSFHDAYGDRPDVDSARERLREAGVETPVKLTLNYTTDHYGETTKTEFEELRDQLNESGLFDTTIKGETWETYKKDYAENRYAVYGLHWYPDFPDPDTFTGPFVGEENFTYNNYSSAIIEDLIPRTRQEAQRERTTDSFEQIQDVLAIDVPYLPLWQGKQYIAARDTVTGAEWALNSSSTLQLWELRRGLGE</sequence>
<feature type="domain" description="Solute-binding protein family 5" evidence="6">
    <location>
        <begin position="83"/>
        <end position="451"/>
    </location>
</feature>
<evidence type="ECO:0000256" key="5">
    <source>
        <dbReference type="SAM" id="SignalP"/>
    </source>
</evidence>
<dbReference type="PANTHER" id="PTHR30290">
    <property type="entry name" value="PERIPLASMIC BINDING COMPONENT OF ABC TRANSPORTER"/>
    <property type="match status" value="1"/>
</dbReference>
<dbReference type="Gene3D" id="3.10.105.10">
    <property type="entry name" value="Dipeptide-binding Protein, Domain 3"/>
    <property type="match status" value="1"/>
</dbReference>
<dbReference type="PIRSF" id="PIRSF002741">
    <property type="entry name" value="MppA"/>
    <property type="match status" value="1"/>
</dbReference>
<dbReference type="SUPFAM" id="SSF53850">
    <property type="entry name" value="Periplasmic binding protein-like II"/>
    <property type="match status" value="1"/>
</dbReference>
<evidence type="ECO:0000313" key="7">
    <source>
        <dbReference type="EMBL" id="GAA2111638.1"/>
    </source>
</evidence>
<accession>A0ABP5J6G5</accession>
<feature type="chain" id="PRO_5046886598" evidence="5">
    <location>
        <begin position="21"/>
        <end position="534"/>
    </location>
</feature>
<organism evidence="7 8">
    <name type="scientific">Streptomyces synnematoformans</name>
    <dbReference type="NCBI Taxonomy" id="415721"/>
    <lineage>
        <taxon>Bacteria</taxon>
        <taxon>Bacillati</taxon>
        <taxon>Actinomycetota</taxon>
        <taxon>Actinomycetes</taxon>
        <taxon>Kitasatosporales</taxon>
        <taxon>Streptomycetaceae</taxon>
        <taxon>Streptomyces</taxon>
    </lineage>
</organism>
<dbReference type="PANTHER" id="PTHR30290:SF10">
    <property type="entry name" value="PERIPLASMIC OLIGOPEPTIDE-BINDING PROTEIN-RELATED"/>
    <property type="match status" value="1"/>
</dbReference>
<keyword evidence="3" id="KW-0813">Transport</keyword>
<dbReference type="Gene3D" id="3.90.76.10">
    <property type="entry name" value="Dipeptide-binding Protein, Domain 1"/>
    <property type="match status" value="1"/>
</dbReference>
<evidence type="ECO:0000256" key="4">
    <source>
        <dbReference type="ARBA" id="ARBA00022729"/>
    </source>
</evidence>
<dbReference type="InterPro" id="IPR039424">
    <property type="entry name" value="SBP_5"/>
</dbReference>
<dbReference type="EMBL" id="BAAAPF010000013">
    <property type="protein sequence ID" value="GAA2111638.1"/>
    <property type="molecule type" value="Genomic_DNA"/>
</dbReference>
<comment type="subcellular location">
    <subcellularLocation>
        <location evidence="1">Cell envelope</location>
    </subcellularLocation>
</comment>
<dbReference type="InterPro" id="IPR000914">
    <property type="entry name" value="SBP_5_dom"/>
</dbReference>
<evidence type="ECO:0000256" key="2">
    <source>
        <dbReference type="ARBA" id="ARBA00005695"/>
    </source>
</evidence>
<comment type="caution">
    <text evidence="7">The sequence shown here is derived from an EMBL/GenBank/DDBJ whole genome shotgun (WGS) entry which is preliminary data.</text>
</comment>
<reference evidence="8" key="1">
    <citation type="journal article" date="2019" name="Int. J. Syst. Evol. Microbiol.">
        <title>The Global Catalogue of Microorganisms (GCM) 10K type strain sequencing project: providing services to taxonomists for standard genome sequencing and annotation.</title>
        <authorList>
            <consortium name="The Broad Institute Genomics Platform"/>
            <consortium name="The Broad Institute Genome Sequencing Center for Infectious Disease"/>
            <person name="Wu L."/>
            <person name="Ma J."/>
        </authorList>
    </citation>
    <scope>NUCLEOTIDE SEQUENCE [LARGE SCALE GENOMIC DNA]</scope>
    <source>
        <strain evidence="8">JCM 15481</strain>
    </source>
</reference>
<dbReference type="RefSeq" id="WP_344288144.1">
    <property type="nucleotide sequence ID" value="NZ_BAAAPF010000013.1"/>
</dbReference>
<name>A0ABP5J6G5_9ACTN</name>
<dbReference type="PROSITE" id="PS51257">
    <property type="entry name" value="PROKAR_LIPOPROTEIN"/>
    <property type="match status" value="1"/>
</dbReference>
<keyword evidence="8" id="KW-1185">Reference proteome</keyword>
<comment type="similarity">
    <text evidence="2">Belongs to the bacterial solute-binding protein 5 family.</text>
</comment>
<dbReference type="Proteomes" id="UP001500443">
    <property type="component" value="Unassembled WGS sequence"/>
</dbReference>
<dbReference type="Gene3D" id="3.40.190.10">
    <property type="entry name" value="Periplasmic binding protein-like II"/>
    <property type="match status" value="1"/>
</dbReference>
<evidence type="ECO:0000259" key="6">
    <source>
        <dbReference type="Pfam" id="PF00496"/>
    </source>
</evidence>
<protein>
    <submittedName>
        <fullName evidence="7">ABC transporter substrate-binding protein</fullName>
    </submittedName>
</protein>
<proteinExistence type="inferred from homology"/>